<dbReference type="InterPro" id="IPR034466">
    <property type="entry name" value="Methyltransferase_Class_B"/>
</dbReference>
<dbReference type="GO" id="GO:0032259">
    <property type="term" value="P:methylation"/>
    <property type="evidence" value="ECO:0007669"/>
    <property type="project" value="UniProtKB-KW"/>
</dbReference>
<evidence type="ECO:0000256" key="3">
    <source>
        <dbReference type="ARBA" id="ARBA00022679"/>
    </source>
</evidence>
<keyword evidence="5" id="KW-0479">Metal-binding</keyword>
<evidence type="ECO:0000313" key="13">
    <source>
        <dbReference type="Proteomes" id="UP000180166"/>
    </source>
</evidence>
<evidence type="ECO:0000256" key="2">
    <source>
        <dbReference type="ARBA" id="ARBA00022603"/>
    </source>
</evidence>
<proteinExistence type="predicted"/>
<keyword evidence="12" id="KW-1185">Reference proteome</keyword>
<dbReference type="Pfam" id="PF02310">
    <property type="entry name" value="B12-binding"/>
    <property type="match status" value="1"/>
</dbReference>
<dbReference type="InterPro" id="IPR058240">
    <property type="entry name" value="rSAM_sf"/>
</dbReference>
<dbReference type="EMBL" id="CP017839">
    <property type="protein sequence ID" value="APA96694.1"/>
    <property type="molecule type" value="Genomic_DNA"/>
</dbReference>
<gene>
    <name evidence="10" type="primary">bchE</name>
    <name evidence="10" type="ORF">NS506_02632</name>
    <name evidence="11" type="ORF">NSK11_contig00144-0002</name>
</gene>
<feature type="domain" description="Radical SAM core" evidence="9">
    <location>
        <begin position="187"/>
        <end position="413"/>
    </location>
</feature>
<dbReference type="RefSeq" id="WP_033090999.1">
    <property type="nucleotide sequence ID" value="NZ_AP017900.1"/>
</dbReference>
<evidence type="ECO:0000313" key="10">
    <source>
        <dbReference type="EMBL" id="APA96694.1"/>
    </source>
</evidence>
<dbReference type="InterPro" id="IPR006158">
    <property type="entry name" value="Cobalamin-bd"/>
</dbReference>
<dbReference type="InterPro" id="IPR036724">
    <property type="entry name" value="Cobalamin-bd_sf"/>
</dbReference>
<evidence type="ECO:0000259" key="9">
    <source>
        <dbReference type="PROSITE" id="PS51918"/>
    </source>
</evidence>
<dbReference type="GO" id="GO:0005829">
    <property type="term" value="C:cytosol"/>
    <property type="evidence" value="ECO:0007669"/>
    <property type="project" value="TreeGrafter"/>
</dbReference>
<dbReference type="Proteomes" id="UP000180166">
    <property type="component" value="Chromosome"/>
</dbReference>
<dbReference type="GO" id="GO:0016829">
    <property type="term" value="F:lyase activity"/>
    <property type="evidence" value="ECO:0007669"/>
    <property type="project" value="UniProtKB-KW"/>
</dbReference>
<dbReference type="GO" id="GO:0046872">
    <property type="term" value="F:metal ion binding"/>
    <property type="evidence" value="ECO:0007669"/>
    <property type="project" value="UniProtKB-KW"/>
</dbReference>
<dbReference type="GO" id="GO:0031419">
    <property type="term" value="F:cobalamin binding"/>
    <property type="evidence" value="ECO:0007669"/>
    <property type="project" value="InterPro"/>
</dbReference>
<dbReference type="Gene3D" id="3.40.50.280">
    <property type="entry name" value="Cobalamin-binding domain"/>
    <property type="match status" value="1"/>
</dbReference>
<name>A0A0B8NCV3_9NOCA</name>
<evidence type="ECO:0000256" key="6">
    <source>
        <dbReference type="ARBA" id="ARBA00023004"/>
    </source>
</evidence>
<dbReference type="SFLD" id="SFLDG01082">
    <property type="entry name" value="B12-binding_domain_containing"/>
    <property type="match status" value="1"/>
</dbReference>
<dbReference type="SUPFAM" id="SSF102114">
    <property type="entry name" value="Radical SAM enzymes"/>
    <property type="match status" value="1"/>
</dbReference>
<organism evidence="10 13">
    <name type="scientific">Nocardia seriolae</name>
    <dbReference type="NCBI Taxonomy" id="37332"/>
    <lineage>
        <taxon>Bacteria</taxon>
        <taxon>Bacillati</taxon>
        <taxon>Actinomycetota</taxon>
        <taxon>Actinomycetes</taxon>
        <taxon>Mycobacteriales</taxon>
        <taxon>Nocardiaceae</taxon>
        <taxon>Nocardia</taxon>
    </lineage>
</organism>
<evidence type="ECO:0000313" key="12">
    <source>
        <dbReference type="Proteomes" id="UP000037179"/>
    </source>
</evidence>
<dbReference type="InterPro" id="IPR007197">
    <property type="entry name" value="rSAM"/>
</dbReference>
<evidence type="ECO:0000256" key="5">
    <source>
        <dbReference type="ARBA" id="ARBA00022723"/>
    </source>
</evidence>
<dbReference type="InterPro" id="IPR051198">
    <property type="entry name" value="BchE-like"/>
</dbReference>
<evidence type="ECO:0000256" key="1">
    <source>
        <dbReference type="ARBA" id="ARBA00001966"/>
    </source>
</evidence>
<keyword evidence="4" id="KW-0949">S-adenosyl-L-methionine</keyword>
<dbReference type="PANTHER" id="PTHR43409:SF7">
    <property type="entry name" value="BLL1977 PROTEIN"/>
    <property type="match status" value="1"/>
</dbReference>
<keyword evidence="10" id="KW-0456">Lyase</keyword>
<dbReference type="InterPro" id="IPR006638">
    <property type="entry name" value="Elp3/MiaA/NifB-like_rSAM"/>
</dbReference>
<dbReference type="CDD" id="cd01335">
    <property type="entry name" value="Radical_SAM"/>
    <property type="match status" value="1"/>
</dbReference>
<dbReference type="GO" id="GO:0008168">
    <property type="term" value="F:methyltransferase activity"/>
    <property type="evidence" value="ECO:0007669"/>
    <property type="project" value="UniProtKB-KW"/>
</dbReference>
<keyword evidence="6" id="KW-0408">Iron</keyword>
<dbReference type="PROSITE" id="PS51332">
    <property type="entry name" value="B12_BINDING"/>
    <property type="match status" value="1"/>
</dbReference>
<dbReference type="KEGG" id="nsr:NS506_02632"/>
<dbReference type="Gene3D" id="3.80.30.20">
    <property type="entry name" value="tm_1862 like domain"/>
    <property type="match status" value="1"/>
</dbReference>
<dbReference type="AlphaFoldDB" id="A0A0B8NCV3"/>
<evidence type="ECO:0000256" key="4">
    <source>
        <dbReference type="ARBA" id="ARBA00022691"/>
    </source>
</evidence>
<dbReference type="InterPro" id="IPR023404">
    <property type="entry name" value="rSAM_horseshoe"/>
</dbReference>
<sequence length="465" mass="52297">MRVLFVNPHYTHDPRTLLLHPPLGYAYMARSLKRGGHEVVHVDLPFEGNSAQALISRLDDLRPDLVGVTAVAQSYFHALEIAHAVRSWNPTIPIVFGGPHVSFIAAECLNRHSCVDYVLLFDAEDSVVSLADALTTDSVSAHELAKVPGLAFRDGDGVRTTAPAPPEMDLDRYGQPDRSIFDMRPYLDYDYETVVMKARGCPSRCTFCSTTIAGRAARWNSPIHVADEMEAIAEMGFSSIFFGDDTFSGDPRRAVAICEEINRRGLTMPWTSNMRAQDARPQVLDAMRAAGAYRVFVGYESIQEQTLRLVKKGTSPARLYKTAQRIMGAGLELNASFIVGAPGDTPETLSATLDFIRLVNPTVATFNVMEPRPGTDLYTNPERYGITIPDRYWYETTDWLKLPVCHNESMSAEDIRYWVSRCYDEFCDPEFRSEDYLTRLEPVRRQWDEAAEKVQRHLPLTTVSR</sequence>
<dbReference type="EC" id="4.-.-.-" evidence="10"/>
<accession>A0A0B8NCV3</accession>
<dbReference type="Proteomes" id="UP000037179">
    <property type="component" value="Unassembled WGS sequence"/>
</dbReference>
<dbReference type="GO" id="GO:0051539">
    <property type="term" value="F:4 iron, 4 sulfur cluster binding"/>
    <property type="evidence" value="ECO:0007669"/>
    <property type="project" value="UniProtKB-KW"/>
</dbReference>
<reference evidence="12" key="1">
    <citation type="submission" date="2015-07" db="EMBL/GenBank/DDBJ databases">
        <title>Nocardia seriolae U-1 whole genome shotgun sequence.</title>
        <authorList>
            <person name="Imajoh M."/>
            <person name="Fukumoto Y."/>
            <person name="Sukeda M."/>
            <person name="Yamane J."/>
            <person name="Yamasaki K."/>
            <person name="Shimizu M."/>
            <person name="Ohnishi K."/>
            <person name="Oshima S."/>
        </authorList>
    </citation>
    <scope>NUCLEOTIDE SEQUENCE [LARGE SCALE GENOMIC DNA]</scope>
    <source>
        <strain evidence="12">U-1</strain>
    </source>
</reference>
<dbReference type="PANTHER" id="PTHR43409">
    <property type="entry name" value="ANAEROBIC MAGNESIUM-PROTOPORPHYRIN IX MONOMETHYL ESTER CYCLASE-RELATED"/>
    <property type="match status" value="1"/>
</dbReference>
<dbReference type="SFLD" id="SFLDG01123">
    <property type="entry name" value="methyltransferase_(Class_B)"/>
    <property type="match status" value="1"/>
</dbReference>
<reference evidence="10 13" key="3">
    <citation type="submission" date="2016-10" db="EMBL/GenBank/DDBJ databases">
        <title>Genome sequence of Nocardia seriolae strain EM150506, isolated from Anguila japonica.</title>
        <authorList>
            <person name="Han H.-J."/>
        </authorList>
    </citation>
    <scope>NUCLEOTIDE SEQUENCE [LARGE SCALE GENOMIC DNA]</scope>
    <source>
        <strain evidence="10 13">EM150506</strain>
    </source>
</reference>
<dbReference type="EMBL" id="BBYQ01000144">
    <property type="protein sequence ID" value="GAP32160.1"/>
    <property type="molecule type" value="Genomic_DNA"/>
</dbReference>
<keyword evidence="7" id="KW-0411">Iron-sulfur</keyword>
<feature type="domain" description="B12-binding" evidence="8">
    <location>
        <begin position="7"/>
        <end position="141"/>
    </location>
</feature>
<comment type="cofactor">
    <cofactor evidence="1">
        <name>[4Fe-4S] cluster</name>
        <dbReference type="ChEBI" id="CHEBI:49883"/>
    </cofactor>
</comment>
<dbReference type="SUPFAM" id="SSF52242">
    <property type="entry name" value="Cobalamin (vitamin B12)-binding domain"/>
    <property type="match status" value="1"/>
</dbReference>
<keyword evidence="2 10" id="KW-0489">Methyltransferase</keyword>
<dbReference type="GeneID" id="93373360"/>
<dbReference type="SFLD" id="SFLDS00029">
    <property type="entry name" value="Radical_SAM"/>
    <property type="match status" value="1"/>
</dbReference>
<dbReference type="Pfam" id="PF04055">
    <property type="entry name" value="Radical_SAM"/>
    <property type="match status" value="1"/>
</dbReference>
<evidence type="ECO:0000259" key="8">
    <source>
        <dbReference type="PROSITE" id="PS51332"/>
    </source>
</evidence>
<evidence type="ECO:0000313" key="11">
    <source>
        <dbReference type="EMBL" id="GAP32160.1"/>
    </source>
</evidence>
<reference evidence="11 12" key="2">
    <citation type="journal article" date="2016" name="Genome Announc.">
        <title>Draft Genome Sequence of Erythromycin- and Oxytetracycline-Sensitive Nocardia seriolae Strain U-1 (NBRC 110359).</title>
        <authorList>
            <person name="Imajoh M."/>
            <person name="Sukeda M."/>
            <person name="Shimizu M."/>
            <person name="Yamane J."/>
            <person name="Ohnishi K."/>
            <person name="Oshima S."/>
        </authorList>
    </citation>
    <scope>NUCLEOTIDE SEQUENCE [LARGE SCALE GENOMIC DNA]</scope>
    <source>
        <strain evidence="11 12">U-1</strain>
    </source>
</reference>
<dbReference type="CDD" id="cd02068">
    <property type="entry name" value="radical_SAM_B12_BD"/>
    <property type="match status" value="1"/>
</dbReference>
<keyword evidence="3" id="KW-0808">Transferase</keyword>
<dbReference type="SMART" id="SM00729">
    <property type="entry name" value="Elp3"/>
    <property type="match status" value="1"/>
</dbReference>
<dbReference type="PROSITE" id="PS51918">
    <property type="entry name" value="RADICAL_SAM"/>
    <property type="match status" value="1"/>
</dbReference>
<protein>
    <submittedName>
        <fullName evidence="10">Methyltransferase</fullName>
        <ecNumber evidence="10">4.-.-.-</ecNumber>
    </submittedName>
    <submittedName>
        <fullName evidence="11">Radical SAM domain protein</fullName>
    </submittedName>
</protein>
<evidence type="ECO:0000256" key="7">
    <source>
        <dbReference type="ARBA" id="ARBA00023014"/>
    </source>
</evidence>